<comment type="subcellular location">
    <subcellularLocation>
        <location evidence="1">Endoplasmic reticulum membrane</location>
        <topology evidence="1">Single-pass type I membrane protein</topology>
    </subcellularLocation>
</comment>
<sequence>MALRTVGAIALAISAASAFQGTSPLFVVSSANTLPDFANKNIISSAAAARSVEQLLAGCPSESYIVVSQPGVSPTDFENKWSAPWLRSKFHNPDAPITTGSINEVVGGIDAEDVVKYVESQCKATRMNVDASNDYISLGDASPRVIKLDFTPLSSAAPERAAELTENDSFLDALMSSVQQKSYTVIYTTTPPVVDQIPAPKQQHPVQGYEMEEAFPLHTEMKRALANGATGDEDVALFEKYQFLSPGIFMGLSVSIVLFLILYVGVTAVAGLEVSYFAFSKEMGPAAQKKQQ</sequence>
<dbReference type="GO" id="GO:0071555">
    <property type="term" value="P:cell wall organization"/>
    <property type="evidence" value="ECO:0007669"/>
    <property type="project" value="UniProtKB-KW"/>
</dbReference>
<evidence type="ECO:0000256" key="1">
    <source>
        <dbReference type="ARBA" id="ARBA00004115"/>
    </source>
</evidence>
<accession>A0A0G2E0Z6</accession>
<evidence type="ECO:0000256" key="4">
    <source>
        <dbReference type="ARBA" id="ARBA00022692"/>
    </source>
</evidence>
<dbReference type="GO" id="GO:0009272">
    <property type="term" value="P:fungal-type cell wall biogenesis"/>
    <property type="evidence" value="ECO:0007669"/>
    <property type="project" value="TreeGrafter"/>
</dbReference>
<name>A0A0G2E0Z6_9PEZI</name>
<keyword evidence="5 11" id="KW-0732">Signal</keyword>
<evidence type="ECO:0000256" key="10">
    <source>
        <dbReference type="SAM" id="Phobius"/>
    </source>
</evidence>
<evidence type="ECO:0000313" key="14">
    <source>
        <dbReference type="Proteomes" id="UP000034182"/>
    </source>
</evidence>
<dbReference type="PANTHER" id="PTHR28285">
    <property type="entry name" value="PROTEIN BIG1"/>
    <property type="match status" value="1"/>
</dbReference>
<comment type="similarity">
    <text evidence="2">Belongs to the BIG1 family.</text>
</comment>
<evidence type="ECO:0000256" key="7">
    <source>
        <dbReference type="ARBA" id="ARBA00022989"/>
    </source>
</evidence>
<dbReference type="EMBL" id="LAQI01000164">
    <property type="protein sequence ID" value="KKY16747.1"/>
    <property type="molecule type" value="Genomic_DNA"/>
</dbReference>
<feature type="chain" id="PRO_5002543362" description="Protein BIG1" evidence="11">
    <location>
        <begin position="19"/>
        <end position="292"/>
    </location>
</feature>
<dbReference type="Pfam" id="PF20520">
    <property type="entry name" value="Ac45-VOA1_TM"/>
    <property type="match status" value="1"/>
</dbReference>
<evidence type="ECO:0000256" key="5">
    <source>
        <dbReference type="ARBA" id="ARBA00022729"/>
    </source>
</evidence>
<feature type="signal peptide" evidence="11">
    <location>
        <begin position="1"/>
        <end position="18"/>
    </location>
</feature>
<evidence type="ECO:0000313" key="13">
    <source>
        <dbReference type="EMBL" id="KKY16747.1"/>
    </source>
</evidence>
<dbReference type="InterPro" id="IPR046756">
    <property type="entry name" value="VAS1/VOA1_TM"/>
</dbReference>
<reference evidence="13 14" key="2">
    <citation type="submission" date="2015-05" db="EMBL/GenBank/DDBJ databases">
        <title>Distinctive expansion of gene families associated with plant cell wall degradation and secondary metabolism in the genomes of grapevine trunk pathogens.</title>
        <authorList>
            <person name="Lawrence D.P."/>
            <person name="Travadon R."/>
            <person name="Rolshausen P.E."/>
            <person name="Baumgartner K."/>
        </authorList>
    </citation>
    <scope>NUCLEOTIDE SEQUENCE [LARGE SCALE GENOMIC DNA]</scope>
    <source>
        <strain evidence="13">DS831</strain>
    </source>
</reference>
<protein>
    <recommendedName>
        <fullName evidence="3">Protein BIG1</fullName>
    </recommendedName>
</protein>
<evidence type="ECO:0000256" key="6">
    <source>
        <dbReference type="ARBA" id="ARBA00022824"/>
    </source>
</evidence>
<reference evidence="13 14" key="1">
    <citation type="submission" date="2015-03" db="EMBL/GenBank/DDBJ databases">
        <authorList>
            <person name="Morales-Cruz A."/>
            <person name="Amrine K.C."/>
            <person name="Cantu D."/>
        </authorList>
    </citation>
    <scope>NUCLEOTIDE SEQUENCE [LARGE SCALE GENOMIC DNA]</scope>
    <source>
        <strain evidence="13">DS831</strain>
    </source>
</reference>
<proteinExistence type="inferred from homology"/>
<evidence type="ECO:0000256" key="8">
    <source>
        <dbReference type="ARBA" id="ARBA00023136"/>
    </source>
</evidence>
<evidence type="ECO:0000256" key="9">
    <source>
        <dbReference type="ARBA" id="ARBA00023316"/>
    </source>
</evidence>
<keyword evidence="9" id="KW-0961">Cell wall biogenesis/degradation</keyword>
<comment type="caution">
    <text evidence="13">The sequence shown here is derived from an EMBL/GenBank/DDBJ whole genome shotgun (WGS) entry which is preliminary data.</text>
</comment>
<dbReference type="GO" id="GO:0005789">
    <property type="term" value="C:endoplasmic reticulum membrane"/>
    <property type="evidence" value="ECO:0007669"/>
    <property type="project" value="UniProtKB-SubCell"/>
</dbReference>
<organism evidence="13 14">
    <name type="scientific">Diplodia seriata</name>
    <dbReference type="NCBI Taxonomy" id="420778"/>
    <lineage>
        <taxon>Eukaryota</taxon>
        <taxon>Fungi</taxon>
        <taxon>Dikarya</taxon>
        <taxon>Ascomycota</taxon>
        <taxon>Pezizomycotina</taxon>
        <taxon>Dothideomycetes</taxon>
        <taxon>Dothideomycetes incertae sedis</taxon>
        <taxon>Botryosphaeriales</taxon>
        <taxon>Botryosphaeriaceae</taxon>
        <taxon>Diplodia</taxon>
    </lineage>
</organism>
<gene>
    <name evidence="13" type="ORF">UCDDS831_g06811</name>
</gene>
<evidence type="ECO:0000259" key="12">
    <source>
        <dbReference type="Pfam" id="PF20520"/>
    </source>
</evidence>
<keyword evidence="4 10" id="KW-0812">Transmembrane</keyword>
<dbReference type="InterPro" id="IPR037654">
    <property type="entry name" value="Big1"/>
</dbReference>
<keyword evidence="7 10" id="KW-1133">Transmembrane helix</keyword>
<keyword evidence="8 10" id="KW-0472">Membrane</keyword>
<dbReference type="Proteomes" id="UP000034182">
    <property type="component" value="Unassembled WGS sequence"/>
</dbReference>
<feature type="domain" description="V-type proton ATPase subunit S1/VOA1 transmembrane" evidence="12">
    <location>
        <begin position="242"/>
        <end position="281"/>
    </location>
</feature>
<evidence type="ECO:0000256" key="2">
    <source>
        <dbReference type="ARBA" id="ARBA00008203"/>
    </source>
</evidence>
<evidence type="ECO:0000256" key="3">
    <source>
        <dbReference type="ARBA" id="ARBA00022089"/>
    </source>
</evidence>
<dbReference type="GO" id="GO:0006078">
    <property type="term" value="P:(1-&gt;6)-beta-D-glucan biosynthetic process"/>
    <property type="evidence" value="ECO:0007669"/>
    <property type="project" value="TreeGrafter"/>
</dbReference>
<feature type="transmembrane region" description="Helical" evidence="10">
    <location>
        <begin position="248"/>
        <end position="279"/>
    </location>
</feature>
<dbReference type="AlphaFoldDB" id="A0A0G2E0Z6"/>
<keyword evidence="6" id="KW-0256">Endoplasmic reticulum</keyword>
<dbReference type="PANTHER" id="PTHR28285:SF1">
    <property type="entry name" value="PROTEIN BIG1"/>
    <property type="match status" value="1"/>
</dbReference>
<evidence type="ECO:0000256" key="11">
    <source>
        <dbReference type="SAM" id="SignalP"/>
    </source>
</evidence>